<dbReference type="OrthoDB" id="9802147at2"/>
<evidence type="ECO:0000256" key="7">
    <source>
        <dbReference type="ARBA" id="ARBA00049127"/>
    </source>
</evidence>
<dbReference type="InterPro" id="IPR002433">
    <property type="entry name" value="Orn_de-COase"/>
</dbReference>
<protein>
    <recommendedName>
        <fullName evidence="6">ornithine decarboxylase</fullName>
        <ecNumber evidence="6">4.1.1.17</ecNumber>
    </recommendedName>
</protein>
<dbReference type="SUPFAM" id="SSF50621">
    <property type="entry name" value="Alanine racemase C-terminal domain-like"/>
    <property type="match status" value="1"/>
</dbReference>
<keyword evidence="4" id="KW-0456">Lyase</keyword>
<proteinExistence type="inferred from homology"/>
<dbReference type="InterPro" id="IPR022653">
    <property type="entry name" value="De-COase2_pyr-phos_BS"/>
</dbReference>
<dbReference type="Proteomes" id="UP000264589">
    <property type="component" value="Unassembled WGS sequence"/>
</dbReference>
<dbReference type="InterPro" id="IPR022657">
    <property type="entry name" value="De-COase2_CS"/>
</dbReference>
<dbReference type="FunFam" id="3.20.20.10:FF:000008">
    <property type="entry name" value="Ornithine decarboxylase"/>
    <property type="match status" value="1"/>
</dbReference>
<dbReference type="Pfam" id="PF02784">
    <property type="entry name" value="Orn_Arg_deC_N"/>
    <property type="match status" value="1"/>
</dbReference>
<evidence type="ECO:0000256" key="6">
    <source>
        <dbReference type="ARBA" id="ARBA00034138"/>
    </source>
</evidence>
<dbReference type="Gene3D" id="3.20.20.10">
    <property type="entry name" value="Alanine racemase"/>
    <property type="match status" value="1"/>
</dbReference>
<dbReference type="PANTHER" id="PTHR11482">
    <property type="entry name" value="ARGININE/DIAMINOPIMELATE/ORNITHINE DECARBOXYLASE"/>
    <property type="match status" value="1"/>
</dbReference>
<comment type="caution">
    <text evidence="10">The sequence shown here is derived from an EMBL/GenBank/DDBJ whole genome shotgun (WGS) entry which is preliminary data.</text>
</comment>
<dbReference type="PROSITE" id="PS00878">
    <property type="entry name" value="ODR_DC_2_1"/>
    <property type="match status" value="1"/>
</dbReference>
<comment type="catalytic activity">
    <reaction evidence="7">
        <text>L-ornithine + H(+) = putrescine + CO2</text>
        <dbReference type="Rhea" id="RHEA:22964"/>
        <dbReference type="ChEBI" id="CHEBI:15378"/>
        <dbReference type="ChEBI" id="CHEBI:16526"/>
        <dbReference type="ChEBI" id="CHEBI:46911"/>
        <dbReference type="ChEBI" id="CHEBI:326268"/>
        <dbReference type="EC" id="4.1.1.17"/>
    </reaction>
</comment>
<accession>A0A371RKG0</accession>
<evidence type="ECO:0000313" key="10">
    <source>
        <dbReference type="EMBL" id="RFB05950.1"/>
    </source>
</evidence>
<dbReference type="InterPro" id="IPR022644">
    <property type="entry name" value="De-COase2_N"/>
</dbReference>
<dbReference type="InParanoid" id="A0A371RKG0"/>
<dbReference type="InterPro" id="IPR000183">
    <property type="entry name" value="Orn/DAP/Arg_de-COase"/>
</dbReference>
<dbReference type="EMBL" id="QUQO01000001">
    <property type="protein sequence ID" value="RFB05950.1"/>
    <property type="molecule type" value="Genomic_DNA"/>
</dbReference>
<organism evidence="10 11">
    <name type="scientific">Parvularcula marina</name>
    <dbReference type="NCBI Taxonomy" id="2292771"/>
    <lineage>
        <taxon>Bacteria</taxon>
        <taxon>Pseudomonadati</taxon>
        <taxon>Pseudomonadota</taxon>
        <taxon>Alphaproteobacteria</taxon>
        <taxon>Parvularculales</taxon>
        <taxon>Parvularculaceae</taxon>
        <taxon>Parvularcula</taxon>
    </lineage>
</organism>
<feature type="active site" description="Proton donor" evidence="8">
    <location>
        <position position="319"/>
    </location>
</feature>
<dbReference type="AlphaFoldDB" id="A0A371RKG0"/>
<keyword evidence="3 8" id="KW-0663">Pyridoxal phosphate</keyword>
<gene>
    <name evidence="10" type="ORF">DX908_12145</name>
</gene>
<dbReference type="InterPro" id="IPR029066">
    <property type="entry name" value="PLP-binding_barrel"/>
</dbReference>
<dbReference type="SUPFAM" id="SSF51419">
    <property type="entry name" value="PLP-binding barrel"/>
    <property type="match status" value="1"/>
</dbReference>
<dbReference type="GO" id="GO:0005737">
    <property type="term" value="C:cytoplasm"/>
    <property type="evidence" value="ECO:0007669"/>
    <property type="project" value="TreeGrafter"/>
</dbReference>
<comment type="cofactor">
    <cofactor evidence="1 8">
        <name>pyridoxal 5'-phosphate</name>
        <dbReference type="ChEBI" id="CHEBI:597326"/>
    </cofactor>
</comment>
<comment type="similarity">
    <text evidence="2">Belongs to the Orn/Lys/Arg decarboxylase class-II family.</text>
</comment>
<keyword evidence="11" id="KW-1185">Reference proteome</keyword>
<evidence type="ECO:0000313" key="11">
    <source>
        <dbReference type="Proteomes" id="UP000264589"/>
    </source>
</evidence>
<dbReference type="InterPro" id="IPR009006">
    <property type="entry name" value="Ala_racemase/Decarboxylase_C"/>
</dbReference>
<name>A0A371RKG0_9PROT</name>
<evidence type="ECO:0000256" key="1">
    <source>
        <dbReference type="ARBA" id="ARBA00001933"/>
    </source>
</evidence>
<dbReference type="PROSITE" id="PS00879">
    <property type="entry name" value="ODR_DC_2_2"/>
    <property type="match status" value="1"/>
</dbReference>
<evidence type="ECO:0000259" key="9">
    <source>
        <dbReference type="Pfam" id="PF02784"/>
    </source>
</evidence>
<feature type="modified residue" description="N6-(pyridoxal phosphate)lysine" evidence="8">
    <location>
        <position position="48"/>
    </location>
</feature>
<comment type="pathway">
    <text evidence="5">Amine and polyamine biosynthesis; putrescine biosynthesis via L-ornithine pathway; putrescine from L-ornithine: step 1/1.</text>
</comment>
<dbReference type="Gene3D" id="2.40.37.10">
    <property type="entry name" value="Lyase, Ornithine Decarboxylase, Chain A, domain 1"/>
    <property type="match status" value="1"/>
</dbReference>
<dbReference type="PANTHER" id="PTHR11482:SF6">
    <property type="entry name" value="ORNITHINE DECARBOXYLASE 1-RELATED"/>
    <property type="match status" value="1"/>
</dbReference>
<dbReference type="PRINTS" id="PR01179">
    <property type="entry name" value="ODADCRBXLASE"/>
</dbReference>
<dbReference type="GO" id="GO:0004586">
    <property type="term" value="F:ornithine decarboxylase activity"/>
    <property type="evidence" value="ECO:0007669"/>
    <property type="project" value="UniProtKB-EC"/>
</dbReference>
<evidence type="ECO:0000256" key="2">
    <source>
        <dbReference type="ARBA" id="ARBA00008872"/>
    </source>
</evidence>
<evidence type="ECO:0000256" key="8">
    <source>
        <dbReference type="PIRSR" id="PIRSR600183-50"/>
    </source>
</evidence>
<evidence type="ECO:0000256" key="3">
    <source>
        <dbReference type="ARBA" id="ARBA00022898"/>
    </source>
</evidence>
<dbReference type="GO" id="GO:0033387">
    <property type="term" value="P:putrescine biosynthetic process from arginine, via ornithine"/>
    <property type="evidence" value="ECO:0007669"/>
    <property type="project" value="TreeGrafter"/>
</dbReference>
<feature type="domain" description="Orn/DAP/Arg decarboxylase 2 N-terminal" evidence="9">
    <location>
        <begin position="33"/>
        <end position="261"/>
    </location>
</feature>
<evidence type="ECO:0000256" key="5">
    <source>
        <dbReference type="ARBA" id="ARBA00034115"/>
    </source>
</evidence>
<sequence length="390" mass="42971">MDQFHSSQHVVRALAPSNPVLCQRPHAATRAARWFVDNFPGKTFYAVKANPDRVMLNAIRAGGVEHFDVASLVEVRAVRAQFPDATLAFMNPVKSSEAIREAYFEHGVRIYSLDCESELTKIMAATDNARDLTLCVRLGVDNSNAKVSLGRKFGARGHAAPELLRHTRLLAHKLGLCFHVGSQTLDPTAYVRALDMVEQVVIQSGVLVDVVDVGGGFPARYPDMEPEAMSRFVEEIEARFETFLSTDTTELWCEPGRALVAEATSLIVRVESQRDFDLYINDGVYGTLYDAGHLGWRFPAKTLGRDGMAAPFRFYGPTCDDADHMPGPFFLPAETSPGDFIEIGMLGAYGRTMAGHFNGYGSYIEVTCTDDPFGTIFLPADTESRVEVSQ</sequence>
<dbReference type="EC" id="4.1.1.17" evidence="6"/>
<evidence type="ECO:0000256" key="4">
    <source>
        <dbReference type="ARBA" id="ARBA00023239"/>
    </source>
</evidence>
<reference evidence="10 11" key="1">
    <citation type="submission" date="2018-08" db="EMBL/GenBank/DDBJ databases">
        <title>Parvularcula sp. SM1705, isolated from surface water of the South Sea China.</title>
        <authorList>
            <person name="Sun L."/>
        </authorList>
    </citation>
    <scope>NUCLEOTIDE SEQUENCE [LARGE SCALE GENOMIC DNA]</scope>
    <source>
        <strain evidence="10 11">SM1705</strain>
    </source>
</reference>